<gene>
    <name evidence="3" type="ORF">C3942_07730</name>
</gene>
<dbReference type="OrthoDB" id="9814760at2"/>
<sequence>MASRTAVDLVLFAAIAVYPVAWWWRRLPGRRALPWLSGQPRSRGGPRGFFDHRPRGLGNGFPAAQYRRYDGWVQRRDNSALPADRRESITARIAARKAKLPPAATGVAHD</sequence>
<keyword evidence="2" id="KW-1133">Transmembrane helix</keyword>
<evidence type="ECO:0000313" key="3">
    <source>
        <dbReference type="EMBL" id="PPE74643.1"/>
    </source>
</evidence>
<keyword evidence="2" id="KW-0472">Membrane</keyword>
<organism evidence="3 4">
    <name type="scientific">Solimonas fluminis</name>
    <dbReference type="NCBI Taxonomy" id="2086571"/>
    <lineage>
        <taxon>Bacteria</taxon>
        <taxon>Pseudomonadati</taxon>
        <taxon>Pseudomonadota</taxon>
        <taxon>Gammaproteobacteria</taxon>
        <taxon>Nevskiales</taxon>
        <taxon>Nevskiaceae</taxon>
        <taxon>Solimonas</taxon>
    </lineage>
</organism>
<evidence type="ECO:0000256" key="1">
    <source>
        <dbReference type="SAM" id="MobiDB-lite"/>
    </source>
</evidence>
<feature type="region of interest" description="Disordered" evidence="1">
    <location>
        <begin position="35"/>
        <end position="56"/>
    </location>
</feature>
<feature type="transmembrane region" description="Helical" evidence="2">
    <location>
        <begin position="6"/>
        <end position="24"/>
    </location>
</feature>
<protein>
    <submittedName>
        <fullName evidence="3">Uncharacterized protein</fullName>
    </submittedName>
</protein>
<keyword evidence="4" id="KW-1185">Reference proteome</keyword>
<proteinExistence type="predicted"/>
<dbReference type="AlphaFoldDB" id="A0A2S5TI34"/>
<evidence type="ECO:0000256" key="2">
    <source>
        <dbReference type="SAM" id="Phobius"/>
    </source>
</evidence>
<dbReference type="EMBL" id="PSNW01000003">
    <property type="protein sequence ID" value="PPE74643.1"/>
    <property type="molecule type" value="Genomic_DNA"/>
</dbReference>
<keyword evidence="2" id="KW-0812">Transmembrane</keyword>
<comment type="caution">
    <text evidence="3">The sequence shown here is derived from an EMBL/GenBank/DDBJ whole genome shotgun (WGS) entry which is preliminary data.</text>
</comment>
<evidence type="ECO:0000313" key="4">
    <source>
        <dbReference type="Proteomes" id="UP000238220"/>
    </source>
</evidence>
<accession>A0A2S5TI34</accession>
<dbReference type="RefSeq" id="WP_104229800.1">
    <property type="nucleotide sequence ID" value="NZ_PSNW01000003.1"/>
</dbReference>
<name>A0A2S5TI34_9GAMM</name>
<reference evidence="3 4" key="1">
    <citation type="submission" date="2018-02" db="EMBL/GenBank/DDBJ databases">
        <title>Genome sequencing of Solimonas sp. HR-BB.</title>
        <authorList>
            <person name="Lee Y."/>
            <person name="Jeon C.O."/>
        </authorList>
    </citation>
    <scope>NUCLEOTIDE SEQUENCE [LARGE SCALE GENOMIC DNA]</scope>
    <source>
        <strain evidence="3 4">HR-BB</strain>
    </source>
</reference>
<dbReference type="Proteomes" id="UP000238220">
    <property type="component" value="Unassembled WGS sequence"/>
</dbReference>